<keyword evidence="4" id="KW-0408">Iron</keyword>
<evidence type="ECO:0000256" key="2">
    <source>
        <dbReference type="ARBA" id="ARBA00022691"/>
    </source>
</evidence>
<dbReference type="RefSeq" id="WP_063748804.1">
    <property type="nucleotide sequence ID" value="NZ_ASRX01000082.1"/>
</dbReference>
<dbReference type="SUPFAM" id="SSF47781">
    <property type="entry name" value="RuvA domain 2-like"/>
    <property type="match status" value="1"/>
</dbReference>
<dbReference type="GO" id="GO:0051536">
    <property type="term" value="F:iron-sulfur cluster binding"/>
    <property type="evidence" value="ECO:0007669"/>
    <property type="project" value="UniProtKB-KW"/>
</dbReference>
<dbReference type="AlphaFoldDB" id="A0A017SWQ6"/>
<dbReference type="Gene3D" id="3.20.20.70">
    <property type="entry name" value="Aldolase class I"/>
    <property type="match status" value="1"/>
</dbReference>
<keyword evidence="5" id="KW-0411">Iron-sulfur</keyword>
<dbReference type="SFLD" id="SFLDG01102">
    <property type="entry name" value="Uncharacterised_Radical_SAM_Su"/>
    <property type="match status" value="1"/>
</dbReference>
<sequence length="445" mass="49184">MDLRAKLTILADAAKYDASCSSSGSRRKGDRNGLGNSEGIGICHSYTPDGRCVSLLKILFTNHCIYDCQYCINRVSSDTPRARFVPSEVVALTLDFYRRNYIEGLFLSSGVIRSADYTMEQMAEVARSLREDHGFRGYIHLKAVPGASPELIERAGLHADRLSANLELPTQPDLDRLAPDKQIVTVEQTMRHIHARREQAEEERRGSQRAPTFVPAGQTTQLIVGATASPDAAYLAAADRLYKNHGLRRVYYSAYSPIPRPDARLPAKSPPLWREHRLYQADWLMRHYGFSASELTTPDAPDLPLDHDPKLAWALRHRALFPLDLNTAAREALLRVPGLGVHSVDRILAARRVRPLRVDDLARLGASVRKVRPFVTALGPNPEAHTLDRVDLQARLVPARQLDLFAAPTPRVVTPDPAASRLLVPVPDALPGALPTAGPALGRLT</sequence>
<protein>
    <submittedName>
        <fullName evidence="6">Biotin synthase related domain containing protein</fullName>
    </submittedName>
</protein>
<keyword evidence="2" id="KW-0949">S-adenosyl-L-methionine</keyword>
<evidence type="ECO:0000256" key="3">
    <source>
        <dbReference type="ARBA" id="ARBA00022723"/>
    </source>
</evidence>
<dbReference type="PANTHER" id="PTHR21180:SF9">
    <property type="entry name" value="TYPE II SECRETION SYSTEM PROTEIN K"/>
    <property type="match status" value="1"/>
</dbReference>
<keyword evidence="7" id="KW-1185">Reference proteome</keyword>
<name>A0A017SWQ6_9BACT</name>
<evidence type="ECO:0000256" key="4">
    <source>
        <dbReference type="ARBA" id="ARBA00023004"/>
    </source>
</evidence>
<dbReference type="InterPro" id="IPR058240">
    <property type="entry name" value="rSAM_sf"/>
</dbReference>
<organism evidence="6 7">
    <name type="scientific">Chondromyces apiculatus DSM 436</name>
    <dbReference type="NCBI Taxonomy" id="1192034"/>
    <lineage>
        <taxon>Bacteria</taxon>
        <taxon>Pseudomonadati</taxon>
        <taxon>Myxococcota</taxon>
        <taxon>Polyangia</taxon>
        <taxon>Polyangiales</taxon>
        <taxon>Polyangiaceae</taxon>
        <taxon>Chondromyces</taxon>
    </lineage>
</organism>
<accession>A0A017SWQ6</accession>
<dbReference type="Proteomes" id="UP000019678">
    <property type="component" value="Unassembled WGS sequence"/>
</dbReference>
<comment type="caution">
    <text evidence="6">The sequence shown here is derived from an EMBL/GenBank/DDBJ whole genome shotgun (WGS) entry which is preliminary data.</text>
</comment>
<dbReference type="SUPFAM" id="SSF102114">
    <property type="entry name" value="Radical SAM enzymes"/>
    <property type="match status" value="1"/>
</dbReference>
<dbReference type="eggNOG" id="COG4277">
    <property type="taxonomic scope" value="Bacteria"/>
</dbReference>
<dbReference type="GO" id="GO:0046872">
    <property type="term" value="F:metal ion binding"/>
    <property type="evidence" value="ECO:0007669"/>
    <property type="project" value="UniProtKB-KW"/>
</dbReference>
<evidence type="ECO:0000313" key="6">
    <source>
        <dbReference type="EMBL" id="EYF01403.1"/>
    </source>
</evidence>
<dbReference type="OrthoDB" id="9801154at2"/>
<evidence type="ECO:0000313" key="7">
    <source>
        <dbReference type="Proteomes" id="UP000019678"/>
    </source>
</evidence>
<proteinExistence type="predicted"/>
<evidence type="ECO:0000256" key="1">
    <source>
        <dbReference type="ARBA" id="ARBA00001966"/>
    </source>
</evidence>
<dbReference type="STRING" id="1192034.CAP_8334"/>
<dbReference type="NCBIfam" id="TIGR03916">
    <property type="entry name" value="rSAM_link_UDG"/>
    <property type="match status" value="1"/>
</dbReference>
<dbReference type="GO" id="GO:0003824">
    <property type="term" value="F:catalytic activity"/>
    <property type="evidence" value="ECO:0007669"/>
    <property type="project" value="InterPro"/>
</dbReference>
<keyword evidence="3" id="KW-0479">Metal-binding</keyword>
<dbReference type="SFLD" id="SFLDS00029">
    <property type="entry name" value="Radical_SAM"/>
    <property type="match status" value="1"/>
</dbReference>
<gene>
    <name evidence="6" type="ORF">CAP_8334</name>
</gene>
<dbReference type="InterPro" id="IPR013785">
    <property type="entry name" value="Aldolase_TIM"/>
</dbReference>
<comment type="cofactor">
    <cofactor evidence="1">
        <name>[4Fe-4S] cluster</name>
        <dbReference type="ChEBI" id="CHEBI:49883"/>
    </cofactor>
</comment>
<dbReference type="InterPro" id="IPR023874">
    <property type="entry name" value="DNA_rSAM_put"/>
</dbReference>
<dbReference type="InterPro" id="IPR010994">
    <property type="entry name" value="RuvA_2-like"/>
</dbReference>
<dbReference type="EMBL" id="ASRX01000082">
    <property type="protein sequence ID" value="EYF01403.1"/>
    <property type="molecule type" value="Genomic_DNA"/>
</dbReference>
<reference evidence="6 7" key="1">
    <citation type="submission" date="2013-05" db="EMBL/GenBank/DDBJ databases">
        <title>Genome assembly of Chondromyces apiculatus DSM 436.</title>
        <authorList>
            <person name="Sharma G."/>
            <person name="Khatri I."/>
            <person name="Kaur C."/>
            <person name="Mayilraj S."/>
            <person name="Subramanian S."/>
        </authorList>
    </citation>
    <scope>NUCLEOTIDE SEQUENCE [LARGE SCALE GENOMIC DNA]</scope>
    <source>
        <strain evidence="6 7">DSM 436</strain>
    </source>
</reference>
<dbReference type="PANTHER" id="PTHR21180">
    <property type="entry name" value="ENDONUCLEASE/EXONUCLEASE/PHOSPHATASE FAMILY DOMAIN-CONTAINING PROTEIN 1"/>
    <property type="match status" value="1"/>
</dbReference>
<evidence type="ECO:0000256" key="5">
    <source>
        <dbReference type="ARBA" id="ARBA00023014"/>
    </source>
</evidence>
<dbReference type="InterPro" id="IPR051675">
    <property type="entry name" value="Endo/Exo/Phosphatase_dom_1"/>
</dbReference>
<dbReference type="CDD" id="cd01335">
    <property type="entry name" value="Radical_SAM"/>
    <property type="match status" value="1"/>
</dbReference>
<dbReference type="InterPro" id="IPR007197">
    <property type="entry name" value="rSAM"/>
</dbReference>